<feature type="domain" description="RNA polymerase sigma-70 region 2" evidence="5">
    <location>
        <begin position="7"/>
        <end position="71"/>
    </location>
</feature>
<dbReference type="Proteomes" id="UP000244677">
    <property type="component" value="Chromosome"/>
</dbReference>
<keyword evidence="8" id="KW-1185">Reference proteome</keyword>
<evidence type="ECO:0000259" key="6">
    <source>
        <dbReference type="Pfam" id="PF08281"/>
    </source>
</evidence>
<dbReference type="EMBL" id="CP020919">
    <property type="protein sequence ID" value="AWG24905.1"/>
    <property type="molecule type" value="Genomic_DNA"/>
</dbReference>
<dbReference type="InterPro" id="IPR007627">
    <property type="entry name" value="RNA_pol_sigma70_r2"/>
</dbReference>
<evidence type="ECO:0000256" key="3">
    <source>
        <dbReference type="ARBA" id="ARBA00023082"/>
    </source>
</evidence>
<dbReference type="RefSeq" id="WP_108736529.1">
    <property type="nucleotide sequence ID" value="NZ_CP020919.1"/>
</dbReference>
<dbReference type="SUPFAM" id="SSF88659">
    <property type="entry name" value="Sigma3 and sigma4 domains of RNA polymerase sigma factors"/>
    <property type="match status" value="1"/>
</dbReference>
<dbReference type="OrthoDB" id="9780326at2"/>
<sequence length="159" mass="18400">MTDFKELYDRYAPQVFRPCIGYTNNIDQANDLVQDVFISVWKNLSGFRNESHISTWIFKIATNTCLRALTIAKRMPIEQLPYSLPEIIEESPEEKLAILYRCISELEETDRIIISLELEGLPQAQIAAVVGLSNANVRVKIHRIKEKLAQKLKAYEQFR</sequence>
<dbReference type="GO" id="GO:0016987">
    <property type="term" value="F:sigma factor activity"/>
    <property type="evidence" value="ECO:0007669"/>
    <property type="project" value="UniProtKB-KW"/>
</dbReference>
<dbReference type="GO" id="GO:0006352">
    <property type="term" value="P:DNA-templated transcription initiation"/>
    <property type="evidence" value="ECO:0007669"/>
    <property type="project" value="InterPro"/>
</dbReference>
<evidence type="ECO:0000256" key="2">
    <source>
        <dbReference type="ARBA" id="ARBA00023015"/>
    </source>
</evidence>
<evidence type="ECO:0000256" key="1">
    <source>
        <dbReference type="ARBA" id="ARBA00010641"/>
    </source>
</evidence>
<dbReference type="Pfam" id="PF04542">
    <property type="entry name" value="Sigma70_r2"/>
    <property type="match status" value="1"/>
</dbReference>
<dbReference type="InterPro" id="IPR039425">
    <property type="entry name" value="RNA_pol_sigma-70-like"/>
</dbReference>
<dbReference type="GO" id="GO:0003677">
    <property type="term" value="F:DNA binding"/>
    <property type="evidence" value="ECO:0007669"/>
    <property type="project" value="InterPro"/>
</dbReference>
<dbReference type="PANTHER" id="PTHR43133">
    <property type="entry name" value="RNA POLYMERASE ECF-TYPE SIGMA FACTO"/>
    <property type="match status" value="1"/>
</dbReference>
<keyword evidence="4" id="KW-0804">Transcription</keyword>
<dbReference type="InterPro" id="IPR036388">
    <property type="entry name" value="WH-like_DNA-bd_sf"/>
</dbReference>
<dbReference type="AlphaFoldDB" id="A0A2S1LMD0"/>
<reference evidence="7 8" key="1">
    <citation type="submission" date="2017-04" db="EMBL/GenBank/DDBJ databases">
        <title>Complete genome sequence of Flavobacterium kingsejong AJ004.</title>
        <authorList>
            <person name="Lee P.C."/>
        </authorList>
    </citation>
    <scope>NUCLEOTIDE SEQUENCE [LARGE SCALE GENOMIC DNA]</scope>
    <source>
        <strain evidence="7 8">AJ004</strain>
    </source>
</reference>
<keyword evidence="2" id="KW-0805">Transcription regulation</keyword>
<dbReference type="KEGG" id="fki:FK004_06505"/>
<accession>A0A2S1LMD0</accession>
<evidence type="ECO:0000259" key="5">
    <source>
        <dbReference type="Pfam" id="PF04542"/>
    </source>
</evidence>
<dbReference type="InterPro" id="IPR013325">
    <property type="entry name" value="RNA_pol_sigma_r2"/>
</dbReference>
<dbReference type="Pfam" id="PF08281">
    <property type="entry name" value="Sigma70_r4_2"/>
    <property type="match status" value="1"/>
</dbReference>
<dbReference type="SUPFAM" id="SSF88946">
    <property type="entry name" value="Sigma2 domain of RNA polymerase sigma factors"/>
    <property type="match status" value="1"/>
</dbReference>
<dbReference type="PANTHER" id="PTHR43133:SF45">
    <property type="entry name" value="RNA POLYMERASE ECF-TYPE SIGMA FACTOR"/>
    <property type="match status" value="1"/>
</dbReference>
<dbReference type="InterPro" id="IPR013249">
    <property type="entry name" value="RNA_pol_sigma70_r4_t2"/>
</dbReference>
<dbReference type="InterPro" id="IPR013324">
    <property type="entry name" value="RNA_pol_sigma_r3/r4-like"/>
</dbReference>
<organism evidence="7 8">
    <name type="scientific">Flavobacterium kingsejongi</name>
    <dbReference type="NCBI Taxonomy" id="1678728"/>
    <lineage>
        <taxon>Bacteria</taxon>
        <taxon>Pseudomonadati</taxon>
        <taxon>Bacteroidota</taxon>
        <taxon>Flavobacteriia</taxon>
        <taxon>Flavobacteriales</taxon>
        <taxon>Flavobacteriaceae</taxon>
        <taxon>Flavobacterium</taxon>
    </lineage>
</organism>
<keyword evidence="3" id="KW-0731">Sigma factor</keyword>
<dbReference type="Gene3D" id="1.10.10.10">
    <property type="entry name" value="Winged helix-like DNA-binding domain superfamily/Winged helix DNA-binding domain"/>
    <property type="match status" value="1"/>
</dbReference>
<comment type="similarity">
    <text evidence="1">Belongs to the sigma-70 factor family. ECF subfamily.</text>
</comment>
<proteinExistence type="inferred from homology"/>
<dbReference type="InterPro" id="IPR014284">
    <property type="entry name" value="RNA_pol_sigma-70_dom"/>
</dbReference>
<protein>
    <submittedName>
        <fullName evidence="7">RNA polymerase subunit sigma-24</fullName>
    </submittedName>
</protein>
<dbReference type="Gene3D" id="1.10.1740.10">
    <property type="match status" value="1"/>
</dbReference>
<evidence type="ECO:0000313" key="7">
    <source>
        <dbReference type="EMBL" id="AWG24905.1"/>
    </source>
</evidence>
<evidence type="ECO:0000313" key="8">
    <source>
        <dbReference type="Proteomes" id="UP000244677"/>
    </source>
</evidence>
<gene>
    <name evidence="7" type="ORF">FK004_06505</name>
</gene>
<evidence type="ECO:0000256" key="4">
    <source>
        <dbReference type="ARBA" id="ARBA00023163"/>
    </source>
</evidence>
<feature type="domain" description="RNA polymerase sigma factor 70 region 4 type 2" evidence="6">
    <location>
        <begin position="98"/>
        <end position="148"/>
    </location>
</feature>
<dbReference type="NCBIfam" id="TIGR02937">
    <property type="entry name" value="sigma70-ECF"/>
    <property type="match status" value="1"/>
</dbReference>
<name>A0A2S1LMD0_9FLAO</name>